<evidence type="ECO:0000256" key="1">
    <source>
        <dbReference type="SAM" id="Coils"/>
    </source>
</evidence>
<keyword evidence="1" id="KW-0175">Coiled coil</keyword>
<feature type="coiled-coil region" evidence="1">
    <location>
        <begin position="86"/>
        <end position="113"/>
    </location>
</feature>
<comment type="caution">
    <text evidence="2">The sequence shown here is derived from an EMBL/GenBank/DDBJ whole genome shotgun (WGS) entry which is preliminary data.</text>
</comment>
<dbReference type="PANTHER" id="PTHR37027">
    <property type="entry name" value="KDE4"/>
    <property type="match status" value="1"/>
</dbReference>
<accession>A0AAU9JKG1</accession>
<reference evidence="2" key="1">
    <citation type="submission" date="2021-09" db="EMBL/GenBank/DDBJ databases">
        <authorList>
            <consortium name="AG Swart"/>
            <person name="Singh M."/>
            <person name="Singh A."/>
            <person name="Seah K."/>
            <person name="Emmerich C."/>
        </authorList>
    </citation>
    <scope>NUCLEOTIDE SEQUENCE</scope>
    <source>
        <strain evidence="2">ATCC30299</strain>
    </source>
</reference>
<keyword evidence="3" id="KW-1185">Reference proteome</keyword>
<dbReference type="EMBL" id="CAJZBQ010000028">
    <property type="protein sequence ID" value="CAG9321342.1"/>
    <property type="molecule type" value="Genomic_DNA"/>
</dbReference>
<protein>
    <recommendedName>
        <fullName evidence="4">SF-assemblin</fullName>
    </recommendedName>
</protein>
<dbReference type="Proteomes" id="UP001162131">
    <property type="component" value="Unassembled WGS sequence"/>
</dbReference>
<evidence type="ECO:0008006" key="4">
    <source>
        <dbReference type="Google" id="ProtNLM"/>
    </source>
</evidence>
<feature type="coiled-coil region" evidence="1">
    <location>
        <begin position="206"/>
        <end position="240"/>
    </location>
</feature>
<evidence type="ECO:0000313" key="3">
    <source>
        <dbReference type="Proteomes" id="UP001162131"/>
    </source>
</evidence>
<gene>
    <name evidence="2" type="ORF">BSTOLATCC_MIC28627</name>
</gene>
<evidence type="ECO:0000313" key="2">
    <source>
        <dbReference type="EMBL" id="CAG9321342.1"/>
    </source>
</evidence>
<name>A0AAU9JKG1_9CILI</name>
<organism evidence="2 3">
    <name type="scientific">Blepharisma stoltei</name>
    <dbReference type="NCBI Taxonomy" id="1481888"/>
    <lineage>
        <taxon>Eukaryota</taxon>
        <taxon>Sar</taxon>
        <taxon>Alveolata</taxon>
        <taxon>Ciliophora</taxon>
        <taxon>Postciliodesmatophora</taxon>
        <taxon>Heterotrichea</taxon>
        <taxon>Heterotrichida</taxon>
        <taxon>Blepharismidae</taxon>
        <taxon>Blepharisma</taxon>
    </lineage>
</organism>
<proteinExistence type="predicted"/>
<sequence length="251" mass="28860">MSFSSFSSLHQDRILQISSRLAAIQTGLETDNGSRADQLEQKCKDLEHHLWESEEQNSKKFSAHKAQLDSILDSLSRLKESRETYFDSKVNELTNLELALKRLLSESDQEKRDSDTKFQKIFDDRINSVQADLARESQLRGDSLKNIKNFLDEKISGIEEMMKNDKIELGKTEGELNEKINESVGKMQEVMENESKAREDTEEAMLVMLQDLIAKIKNEIEQERNERENSEDTLLGLLEETCAKLNSLTNI</sequence>
<dbReference type="AlphaFoldDB" id="A0AAU9JKG1"/>
<dbReference type="InterPro" id="IPR038835">
    <property type="entry name" value="Giardin_beta-like"/>
</dbReference>
<dbReference type="PANTHER" id="PTHR37027:SF2">
    <property type="entry name" value="CHROMOSOME UNDETERMINED SCAFFOLD_148, WHOLE GENOME SHOTGUN SEQUENCE"/>
    <property type="match status" value="1"/>
</dbReference>